<dbReference type="Pfam" id="PF00085">
    <property type="entry name" value="Thioredoxin"/>
    <property type="match status" value="1"/>
</dbReference>
<dbReference type="PROSITE" id="PS51352">
    <property type="entry name" value="THIOREDOXIN_2"/>
    <property type="match status" value="1"/>
</dbReference>
<dbReference type="InterPro" id="IPR013766">
    <property type="entry name" value="Thioredoxin_domain"/>
</dbReference>
<dbReference type="InterPro" id="IPR050620">
    <property type="entry name" value="Thioredoxin_H-type-like"/>
</dbReference>
<dbReference type="SUPFAM" id="SSF52833">
    <property type="entry name" value="Thioredoxin-like"/>
    <property type="match status" value="1"/>
</dbReference>
<dbReference type="CDD" id="cd02947">
    <property type="entry name" value="TRX_family"/>
    <property type="match status" value="1"/>
</dbReference>
<comment type="caution">
    <text evidence="2">The sequence shown here is derived from an EMBL/GenBank/DDBJ whole genome shotgun (WGS) entry which is preliminary data.</text>
</comment>
<dbReference type="InterPro" id="IPR036249">
    <property type="entry name" value="Thioredoxin-like_sf"/>
</dbReference>
<dbReference type="PANTHER" id="PTHR10438">
    <property type="entry name" value="THIOREDOXIN"/>
    <property type="match status" value="1"/>
</dbReference>
<gene>
    <name evidence="2" type="primary">trxA_1</name>
    <name evidence="2" type="ORF">WR164_07200</name>
</gene>
<protein>
    <submittedName>
        <fullName evidence="2">Thiol reductase thioredoxin</fullName>
    </submittedName>
</protein>
<evidence type="ECO:0000313" key="2">
    <source>
        <dbReference type="EMBL" id="GLB46741.1"/>
    </source>
</evidence>
<organism evidence="2 3">
    <name type="scientific">Philodulcilactobacillus myokoensis</name>
    <dbReference type="NCBI Taxonomy" id="2929573"/>
    <lineage>
        <taxon>Bacteria</taxon>
        <taxon>Bacillati</taxon>
        <taxon>Bacillota</taxon>
        <taxon>Bacilli</taxon>
        <taxon>Lactobacillales</taxon>
        <taxon>Lactobacillaceae</taxon>
        <taxon>Philodulcilactobacillus</taxon>
    </lineage>
</organism>
<evidence type="ECO:0000259" key="1">
    <source>
        <dbReference type="PROSITE" id="PS51352"/>
    </source>
</evidence>
<name>A0A9W6B1D7_9LACO</name>
<proteinExistence type="predicted"/>
<accession>A0A9W6B1D7</accession>
<dbReference type="Gene3D" id="3.40.30.10">
    <property type="entry name" value="Glutaredoxin"/>
    <property type="match status" value="1"/>
</dbReference>
<feature type="domain" description="Thioredoxin" evidence="1">
    <location>
        <begin position="1"/>
        <end position="106"/>
    </location>
</feature>
<dbReference type="Proteomes" id="UP001144204">
    <property type="component" value="Unassembled WGS sequence"/>
</dbReference>
<reference evidence="2" key="1">
    <citation type="submission" date="2022-07" db="EMBL/GenBank/DDBJ databases">
        <authorList>
            <person name="Kouya T."/>
            <person name="Ishiyama Y."/>
        </authorList>
    </citation>
    <scope>NUCLEOTIDE SEQUENCE</scope>
    <source>
        <strain evidence="2">WR16-4</strain>
    </source>
</reference>
<sequence length="106" mass="12450">MEKIENATKKTLDKRIKNGKYVLFFNATWCSDCNFIKPAMPDIVKDYPNYHFISVDRDHNMDLARDMNIFGIPSFVVFNNGKEIGRLVNKDRKTKDEIEKFLDSLK</sequence>
<dbReference type="RefSeq" id="WP_286136202.1">
    <property type="nucleotide sequence ID" value="NZ_BRPL01000002.1"/>
</dbReference>
<dbReference type="AlphaFoldDB" id="A0A9W6B1D7"/>
<reference evidence="2" key="2">
    <citation type="journal article" date="2023" name="PLoS ONE">
        <title>Philodulcilactobacillus myokoensis gen. nov., sp. nov., a fructophilic, acidophilic, and agar-phobic lactic acid bacterium isolated from fermented vegetable extracts.</title>
        <authorList>
            <person name="Kouya T."/>
            <person name="Ishiyama Y."/>
            <person name="Ohashi S."/>
            <person name="Kumakubo R."/>
            <person name="Yamazaki T."/>
            <person name="Otaki T."/>
        </authorList>
    </citation>
    <scope>NUCLEOTIDE SEQUENCE</scope>
    <source>
        <strain evidence="2">WR16-4</strain>
    </source>
</reference>
<evidence type="ECO:0000313" key="3">
    <source>
        <dbReference type="Proteomes" id="UP001144204"/>
    </source>
</evidence>
<keyword evidence="3" id="KW-1185">Reference proteome</keyword>
<dbReference type="EMBL" id="BRPL01000002">
    <property type="protein sequence ID" value="GLB46741.1"/>
    <property type="molecule type" value="Genomic_DNA"/>
</dbReference>
<dbReference type="PANTHER" id="PTHR10438:SF468">
    <property type="entry name" value="THIOREDOXIN-1-RELATED"/>
    <property type="match status" value="1"/>
</dbReference>